<gene>
    <name evidence="1" type="primary">Setmar_32</name>
    <name evidence="1" type="ORF">G6Z75_0006004</name>
</gene>
<dbReference type="AlphaFoldDB" id="A0A836E8M5"/>
<feature type="non-terminal residue" evidence="1">
    <location>
        <position position="1"/>
    </location>
</feature>
<feature type="non-terminal residue" evidence="1">
    <location>
        <position position="129"/>
    </location>
</feature>
<comment type="caution">
    <text evidence="1">The sequence shown here is derived from an EMBL/GenBank/DDBJ whole genome shotgun (WGS) entry which is preliminary data.</text>
</comment>
<keyword evidence="1" id="KW-0808">Transferase</keyword>
<name>A0A836E8M5_9HYME</name>
<dbReference type="GO" id="GO:0003676">
    <property type="term" value="F:nucleic acid binding"/>
    <property type="evidence" value="ECO:0007669"/>
    <property type="project" value="InterPro"/>
</dbReference>
<proteinExistence type="predicted"/>
<accession>A0A836E8M5</accession>
<protein>
    <submittedName>
        <fullName evidence="1">SETMR methyltransferase</fullName>
    </submittedName>
</protein>
<organism evidence="1 2">
    <name type="scientific">Acromyrmex insinuator</name>
    <dbReference type="NCBI Taxonomy" id="230686"/>
    <lineage>
        <taxon>Eukaryota</taxon>
        <taxon>Metazoa</taxon>
        <taxon>Ecdysozoa</taxon>
        <taxon>Arthropoda</taxon>
        <taxon>Hexapoda</taxon>
        <taxon>Insecta</taxon>
        <taxon>Pterygota</taxon>
        <taxon>Neoptera</taxon>
        <taxon>Endopterygota</taxon>
        <taxon>Hymenoptera</taxon>
        <taxon>Apocrita</taxon>
        <taxon>Aculeata</taxon>
        <taxon>Formicoidea</taxon>
        <taxon>Formicidae</taxon>
        <taxon>Myrmicinae</taxon>
        <taxon>Acromyrmex</taxon>
    </lineage>
</organism>
<dbReference type="PANTHER" id="PTHR46060:SF1">
    <property type="entry name" value="MARINER MOS1 TRANSPOSASE-LIKE PROTEIN"/>
    <property type="match status" value="1"/>
</dbReference>
<sequence>MLTAGVSLLHDNARPHVAASTTALLNQFSWDVLTYPPYSPDLKSQRNEQVEKMHLSEMNTDAFSCCKKIVIVRDLKRDAKTSLSTLLLKILGGGGTTRIANDVGTDLRTTFHQPTEQSAKPFHPSTASF</sequence>
<dbReference type="InterPro" id="IPR036397">
    <property type="entry name" value="RNaseH_sf"/>
</dbReference>
<dbReference type="InterPro" id="IPR052709">
    <property type="entry name" value="Transposase-MT_Hybrid"/>
</dbReference>
<keyword evidence="1" id="KW-0489">Methyltransferase</keyword>
<dbReference type="GO" id="GO:0008168">
    <property type="term" value="F:methyltransferase activity"/>
    <property type="evidence" value="ECO:0007669"/>
    <property type="project" value="UniProtKB-KW"/>
</dbReference>
<evidence type="ECO:0000313" key="1">
    <source>
        <dbReference type="EMBL" id="KAG5315104.1"/>
    </source>
</evidence>
<keyword evidence="2" id="KW-1185">Reference proteome</keyword>
<dbReference type="Proteomes" id="UP000667349">
    <property type="component" value="Unassembled WGS sequence"/>
</dbReference>
<evidence type="ECO:0000313" key="2">
    <source>
        <dbReference type="Proteomes" id="UP000667349"/>
    </source>
</evidence>
<dbReference type="PANTHER" id="PTHR46060">
    <property type="entry name" value="MARINER MOS1 TRANSPOSASE-LIKE PROTEIN"/>
    <property type="match status" value="1"/>
</dbReference>
<dbReference type="GO" id="GO:0032259">
    <property type="term" value="P:methylation"/>
    <property type="evidence" value="ECO:0007669"/>
    <property type="project" value="UniProtKB-KW"/>
</dbReference>
<reference evidence="1" key="1">
    <citation type="submission" date="2020-02" db="EMBL/GenBank/DDBJ databases">
        <title>Relaxed selection underlies rapid genomic changes in the transitions from sociality to social parasitism in ants.</title>
        <authorList>
            <person name="Bi X."/>
        </authorList>
    </citation>
    <scope>NUCLEOTIDE SEQUENCE</scope>
    <source>
        <strain evidence="1">BGI-DK2013a</strain>
        <tissue evidence="1">Whole body</tissue>
    </source>
</reference>
<dbReference type="EMBL" id="JAANHZ010000128">
    <property type="protein sequence ID" value="KAG5315104.1"/>
    <property type="molecule type" value="Genomic_DNA"/>
</dbReference>
<dbReference type="Gene3D" id="3.30.420.10">
    <property type="entry name" value="Ribonuclease H-like superfamily/Ribonuclease H"/>
    <property type="match status" value="1"/>
</dbReference>